<gene>
    <name evidence="1" type="ORF">TKK_008290</name>
</gene>
<organism evidence="1 2">
    <name type="scientific">Trichogramma kaykai</name>
    <dbReference type="NCBI Taxonomy" id="54128"/>
    <lineage>
        <taxon>Eukaryota</taxon>
        <taxon>Metazoa</taxon>
        <taxon>Ecdysozoa</taxon>
        <taxon>Arthropoda</taxon>
        <taxon>Hexapoda</taxon>
        <taxon>Insecta</taxon>
        <taxon>Pterygota</taxon>
        <taxon>Neoptera</taxon>
        <taxon>Endopterygota</taxon>
        <taxon>Hymenoptera</taxon>
        <taxon>Apocrita</taxon>
        <taxon>Proctotrupomorpha</taxon>
        <taxon>Chalcidoidea</taxon>
        <taxon>Trichogrammatidae</taxon>
        <taxon>Trichogramma</taxon>
    </lineage>
</organism>
<reference evidence="1 2" key="1">
    <citation type="journal article" date="2024" name="bioRxiv">
        <title>A reference genome for Trichogramma kaykai: A tiny desert-dwelling parasitoid wasp with competing sex-ratio distorters.</title>
        <authorList>
            <person name="Culotta J."/>
            <person name="Lindsey A.R."/>
        </authorList>
    </citation>
    <scope>NUCLEOTIDE SEQUENCE [LARGE SCALE GENOMIC DNA]</scope>
    <source>
        <strain evidence="1 2">KSX58</strain>
    </source>
</reference>
<dbReference type="EMBL" id="JBJJXI010000060">
    <property type="protein sequence ID" value="KAL3398073.1"/>
    <property type="molecule type" value="Genomic_DNA"/>
</dbReference>
<accession>A0ABD2WZD9</accession>
<comment type="caution">
    <text evidence="1">The sequence shown here is derived from an EMBL/GenBank/DDBJ whole genome shotgun (WGS) entry which is preliminary data.</text>
</comment>
<protein>
    <submittedName>
        <fullName evidence="1">Uncharacterized protein</fullName>
    </submittedName>
</protein>
<sequence length="143" mass="15708">MAVRIRLNSFIATLYIHRSSLTCIYKHSDCTYACIEMRVEVGPHKGSTSASLGIVGRVRKSLPPYRLCVNQRSAKDCLLPRTICVAAPRDTFATSRQLSKLLKSVCSPTRFAAHSSGSLVVAARWSPPTCVYVQNYENSPCAA</sequence>
<dbReference type="Proteomes" id="UP001627154">
    <property type="component" value="Unassembled WGS sequence"/>
</dbReference>
<name>A0ABD2WZD9_9HYME</name>
<dbReference type="AlphaFoldDB" id="A0ABD2WZD9"/>
<evidence type="ECO:0000313" key="2">
    <source>
        <dbReference type="Proteomes" id="UP001627154"/>
    </source>
</evidence>
<keyword evidence="2" id="KW-1185">Reference proteome</keyword>
<evidence type="ECO:0000313" key="1">
    <source>
        <dbReference type="EMBL" id="KAL3398073.1"/>
    </source>
</evidence>
<proteinExistence type="predicted"/>